<dbReference type="PANTHER" id="PTHR11360:SF284">
    <property type="entry name" value="EG:103B4.3 PROTEIN-RELATED"/>
    <property type="match status" value="1"/>
</dbReference>
<evidence type="ECO:0000256" key="1">
    <source>
        <dbReference type="ARBA" id="ARBA00004141"/>
    </source>
</evidence>
<proteinExistence type="inferred from homology"/>
<dbReference type="SUPFAM" id="SSF103473">
    <property type="entry name" value="MFS general substrate transporter"/>
    <property type="match status" value="1"/>
</dbReference>
<evidence type="ECO:0000256" key="4">
    <source>
        <dbReference type="SAM" id="Phobius"/>
    </source>
</evidence>
<dbReference type="RefSeq" id="XP_014182928.1">
    <property type="nucleotide sequence ID" value="XM_014327453.1"/>
</dbReference>
<dbReference type="OrthoDB" id="6509908at2759"/>
<protein>
    <recommendedName>
        <fullName evidence="7">Major facilitator superfamily (MFS) profile domain-containing protein</fullName>
    </recommendedName>
</protein>
<evidence type="ECO:0000256" key="2">
    <source>
        <dbReference type="ARBA" id="ARBA00006727"/>
    </source>
</evidence>
<feature type="transmembrane region" description="Helical" evidence="4">
    <location>
        <begin position="307"/>
        <end position="327"/>
    </location>
</feature>
<dbReference type="InterPro" id="IPR050327">
    <property type="entry name" value="Proton-linked_MCT"/>
</dbReference>
<name>J4UIN7_TRIAS</name>
<dbReference type="Gene3D" id="1.20.1250.20">
    <property type="entry name" value="MFS general substrate transporter like domains"/>
    <property type="match status" value="1"/>
</dbReference>
<feature type="transmembrane region" description="Helical" evidence="4">
    <location>
        <begin position="348"/>
        <end position="366"/>
    </location>
</feature>
<feature type="transmembrane region" description="Helical" evidence="4">
    <location>
        <begin position="386"/>
        <end position="406"/>
    </location>
</feature>
<comment type="subcellular location">
    <subcellularLocation>
        <location evidence="1">Membrane</location>
        <topology evidence="1">Multi-pass membrane protein</topology>
    </subcellularLocation>
</comment>
<feature type="compositionally biased region" description="Basic and acidic residues" evidence="3">
    <location>
        <begin position="32"/>
        <end position="43"/>
    </location>
</feature>
<dbReference type="AlphaFoldDB" id="J4UIN7"/>
<feature type="compositionally biased region" description="Polar residues" evidence="3">
    <location>
        <begin position="17"/>
        <end position="31"/>
    </location>
</feature>
<dbReference type="GO" id="GO:0016020">
    <property type="term" value="C:membrane"/>
    <property type="evidence" value="ECO:0007669"/>
    <property type="project" value="UniProtKB-SubCell"/>
</dbReference>
<feature type="transmembrane region" description="Helical" evidence="4">
    <location>
        <begin position="249"/>
        <end position="270"/>
    </location>
</feature>
<feature type="transmembrane region" description="Helical" evidence="4">
    <location>
        <begin position="189"/>
        <end position="207"/>
    </location>
</feature>
<feature type="transmembrane region" description="Helical" evidence="4">
    <location>
        <begin position="439"/>
        <end position="467"/>
    </location>
</feature>
<dbReference type="GeneID" id="25990729"/>
<dbReference type="InterPro" id="IPR036259">
    <property type="entry name" value="MFS_trans_sf"/>
</dbReference>
<dbReference type="InterPro" id="IPR011701">
    <property type="entry name" value="MFS"/>
</dbReference>
<dbReference type="VEuPathDB" id="FungiDB:A1Q1_07217"/>
<reference evidence="5 6" key="1">
    <citation type="journal article" date="2012" name="Eukaryot. Cell">
        <title>Draft genome sequence of CBS 2479, the standard type strain of Trichosporon asahii.</title>
        <authorList>
            <person name="Yang R.Y."/>
            <person name="Li H.T."/>
            <person name="Zhu H."/>
            <person name="Zhou G.P."/>
            <person name="Wang M."/>
            <person name="Wang L."/>
        </authorList>
    </citation>
    <scope>NUCLEOTIDE SEQUENCE [LARGE SCALE GENOMIC DNA]</scope>
    <source>
        <strain evidence="6">ATCC 90039 / CBS 2479 / JCM 2466 / KCTC 7840 / NCYC 2677 / UAMH 7654</strain>
    </source>
</reference>
<dbReference type="EMBL" id="ALBS01000053">
    <property type="protein sequence ID" value="EJT51550.1"/>
    <property type="molecule type" value="Genomic_DNA"/>
</dbReference>
<feature type="transmembrane region" description="Helical" evidence="4">
    <location>
        <begin position="504"/>
        <end position="526"/>
    </location>
</feature>
<dbReference type="Proteomes" id="UP000002748">
    <property type="component" value="Unassembled WGS sequence"/>
</dbReference>
<evidence type="ECO:0000313" key="5">
    <source>
        <dbReference type="EMBL" id="EJT51550.1"/>
    </source>
</evidence>
<comment type="caution">
    <text evidence="5">The sequence shown here is derived from an EMBL/GenBank/DDBJ whole genome shotgun (WGS) entry which is preliminary data.</text>
</comment>
<evidence type="ECO:0000256" key="3">
    <source>
        <dbReference type="SAM" id="MobiDB-lite"/>
    </source>
</evidence>
<evidence type="ECO:0000313" key="6">
    <source>
        <dbReference type="Proteomes" id="UP000002748"/>
    </source>
</evidence>
<feature type="region of interest" description="Disordered" evidence="3">
    <location>
        <begin position="117"/>
        <end position="140"/>
    </location>
</feature>
<dbReference type="KEGG" id="tasa:A1Q1_07217"/>
<feature type="transmembrane region" description="Helical" evidence="4">
    <location>
        <begin position="413"/>
        <end position="433"/>
    </location>
</feature>
<keyword evidence="4" id="KW-1133">Transmembrane helix</keyword>
<keyword evidence="4" id="KW-0812">Transmembrane</keyword>
<gene>
    <name evidence="5" type="ORF">A1Q1_07217</name>
</gene>
<evidence type="ECO:0008006" key="7">
    <source>
        <dbReference type="Google" id="ProtNLM"/>
    </source>
</evidence>
<accession>J4UIN7</accession>
<dbReference type="PANTHER" id="PTHR11360">
    <property type="entry name" value="MONOCARBOXYLATE TRANSPORTER"/>
    <property type="match status" value="1"/>
</dbReference>
<organism evidence="5 6">
    <name type="scientific">Trichosporon asahii var. asahii (strain ATCC 90039 / CBS 2479 / JCM 2466 / KCTC 7840 / NBRC 103889/ NCYC 2677 / UAMH 7654)</name>
    <name type="common">Yeast</name>
    <dbReference type="NCBI Taxonomy" id="1186058"/>
    <lineage>
        <taxon>Eukaryota</taxon>
        <taxon>Fungi</taxon>
        <taxon>Dikarya</taxon>
        <taxon>Basidiomycota</taxon>
        <taxon>Agaricomycotina</taxon>
        <taxon>Tremellomycetes</taxon>
        <taxon>Trichosporonales</taxon>
        <taxon>Trichosporonaceae</taxon>
        <taxon>Trichosporon</taxon>
    </lineage>
</organism>
<dbReference type="HOGENOM" id="CLU_001265_1_1_1"/>
<keyword evidence="4" id="KW-0472">Membrane</keyword>
<dbReference type="Pfam" id="PF07690">
    <property type="entry name" value="MFS_1"/>
    <property type="match status" value="1"/>
</dbReference>
<feature type="transmembrane region" description="Helical" evidence="4">
    <location>
        <begin position="219"/>
        <end position="243"/>
    </location>
</feature>
<comment type="similarity">
    <text evidence="2">Belongs to the major facilitator superfamily. Monocarboxylate porter (TC 2.A.1.13) family.</text>
</comment>
<feature type="transmembrane region" description="Helical" evidence="4">
    <location>
        <begin position="277"/>
        <end position="295"/>
    </location>
</feature>
<feature type="transmembrane region" description="Helical" evidence="4">
    <location>
        <begin position="156"/>
        <end position="177"/>
    </location>
</feature>
<sequence length="534" mass="57621">MSGPTPETPHSEKDAWTPTTESTMSTSATLNDRSRTDLGDLKTADGTFKGPSDTPLTATEGDIAEKTNGAVTEKLPNGDLAYSTPNGNGVLKADGEGGYTMTNADLAALEAQDKANHIGHWDGNPHHPHEDDHADEEGVRERDGTVVTFPDGGWRAWLVVLGAGHTLFCTFGFVDYYTHKFPEQSASTIGWIGSMQYLLIFLPSVVMGRLVDQARFLPYFWTASLLYPFSIIITAEVTAFWQAILSHGILFGFSVGLLFCPAVAVTAQWFHRRRAFALGLVAVCSSLGGTVFPILVSRCMRLVGFKWTMRISGLLVLYCTLFASCVLRTRLPPKSAPGGVLNLRAFKMPYWSFWVASCFFIQAGLYTPLSFLDVMGKSLGLGDYSVYLISIANAGSLLGRIGPAYIADKWGSVNFLIPGLVCSMVTTFAWPYATSKGSLTAVAVINGIFQGCFVSLVAPAIGALGSVEDNGRRFGTCNTIMAFGSLLNAPVCGAILEATSFHQVSYYAGSMLGAGIVLMTISRSLFLKKFWGRI</sequence>
<dbReference type="GO" id="GO:0022857">
    <property type="term" value="F:transmembrane transporter activity"/>
    <property type="evidence" value="ECO:0007669"/>
    <property type="project" value="InterPro"/>
</dbReference>
<feature type="transmembrane region" description="Helical" evidence="4">
    <location>
        <begin position="479"/>
        <end position="498"/>
    </location>
</feature>
<feature type="region of interest" description="Disordered" evidence="3">
    <location>
        <begin position="1"/>
        <end position="83"/>
    </location>
</feature>